<name>A0A0C3Q6J3_9AGAM</name>
<proteinExistence type="predicted"/>
<dbReference type="HOGENOM" id="CLU_084655_0_0_1"/>
<protein>
    <submittedName>
        <fullName evidence="2">Uncharacterized protein</fullName>
    </submittedName>
</protein>
<dbReference type="STRING" id="1051891.A0A0C3Q6J3"/>
<reference evidence="3" key="2">
    <citation type="submission" date="2015-01" db="EMBL/GenBank/DDBJ databases">
        <title>Evolutionary Origins and Diversification of the Mycorrhizal Mutualists.</title>
        <authorList>
            <consortium name="DOE Joint Genome Institute"/>
            <consortium name="Mycorrhizal Genomics Consortium"/>
            <person name="Kohler A."/>
            <person name="Kuo A."/>
            <person name="Nagy L.G."/>
            <person name="Floudas D."/>
            <person name="Copeland A."/>
            <person name="Barry K.W."/>
            <person name="Cichocki N."/>
            <person name="Veneault-Fourrey C."/>
            <person name="LaButti K."/>
            <person name="Lindquist E.A."/>
            <person name="Lipzen A."/>
            <person name="Lundell T."/>
            <person name="Morin E."/>
            <person name="Murat C."/>
            <person name="Riley R."/>
            <person name="Ohm R."/>
            <person name="Sun H."/>
            <person name="Tunlid A."/>
            <person name="Henrissat B."/>
            <person name="Grigoriev I.V."/>
            <person name="Hibbett D.S."/>
            <person name="Martin F."/>
        </authorList>
    </citation>
    <scope>NUCLEOTIDE SEQUENCE [LARGE SCALE GENOMIC DNA]</scope>
    <source>
        <strain evidence="3">MUT 4182</strain>
    </source>
</reference>
<evidence type="ECO:0000313" key="2">
    <source>
        <dbReference type="EMBL" id="KIO25000.1"/>
    </source>
</evidence>
<organism evidence="2 3">
    <name type="scientific">Tulasnella calospora MUT 4182</name>
    <dbReference type="NCBI Taxonomy" id="1051891"/>
    <lineage>
        <taxon>Eukaryota</taxon>
        <taxon>Fungi</taxon>
        <taxon>Dikarya</taxon>
        <taxon>Basidiomycota</taxon>
        <taxon>Agaricomycotina</taxon>
        <taxon>Agaricomycetes</taxon>
        <taxon>Cantharellales</taxon>
        <taxon>Tulasnellaceae</taxon>
        <taxon>Tulasnella</taxon>
    </lineage>
</organism>
<dbReference type="Proteomes" id="UP000054248">
    <property type="component" value="Unassembled WGS sequence"/>
</dbReference>
<feature type="region of interest" description="Disordered" evidence="1">
    <location>
        <begin position="236"/>
        <end position="256"/>
    </location>
</feature>
<dbReference type="Pfam" id="PF01803">
    <property type="entry name" value="LIM_bind"/>
    <property type="match status" value="1"/>
</dbReference>
<dbReference type="InterPro" id="IPR029005">
    <property type="entry name" value="LIM-bd/SEUSS"/>
</dbReference>
<feature type="region of interest" description="Disordered" evidence="1">
    <location>
        <begin position="146"/>
        <end position="169"/>
    </location>
</feature>
<dbReference type="OrthoDB" id="774557at2759"/>
<reference evidence="2 3" key="1">
    <citation type="submission" date="2014-04" db="EMBL/GenBank/DDBJ databases">
        <authorList>
            <consortium name="DOE Joint Genome Institute"/>
            <person name="Kuo A."/>
            <person name="Girlanda M."/>
            <person name="Perotto S."/>
            <person name="Kohler A."/>
            <person name="Nagy L.G."/>
            <person name="Floudas D."/>
            <person name="Copeland A."/>
            <person name="Barry K.W."/>
            <person name="Cichocki N."/>
            <person name="Veneault-Fourrey C."/>
            <person name="LaButti K."/>
            <person name="Lindquist E.A."/>
            <person name="Lipzen A."/>
            <person name="Lundell T."/>
            <person name="Morin E."/>
            <person name="Murat C."/>
            <person name="Sun H."/>
            <person name="Tunlid A."/>
            <person name="Henrissat B."/>
            <person name="Grigoriev I.V."/>
            <person name="Hibbett D.S."/>
            <person name="Martin F."/>
            <person name="Nordberg H.P."/>
            <person name="Cantor M.N."/>
            <person name="Hua S.X."/>
        </authorList>
    </citation>
    <scope>NUCLEOTIDE SEQUENCE [LARGE SCALE GENOMIC DNA]</scope>
    <source>
        <strain evidence="2 3">MUT 4182</strain>
    </source>
</reference>
<gene>
    <name evidence="2" type="ORF">M407DRAFT_76275</name>
</gene>
<dbReference type="EMBL" id="KN823050">
    <property type="protein sequence ID" value="KIO25000.1"/>
    <property type="molecule type" value="Genomic_DNA"/>
</dbReference>
<sequence length="295" mass="31833">MAFLLLCWYRVPSSPHIGSGQGVIRMLEFSSAMASGHNQPFQYWGALVDDFFVPKKGCMRMTLTKDDAEVKPFEIFTPTLPRFFFSSFVSGVTSIHITLNAVRESCPAPGEGIIECANASFTYTFDTGYVVVLSGPLRAHIYLVPNPAPQSTDGPSPQPQLGQGQPGPGHTLKFNFIEFTSKRVSKTIDPNAVKGPRMQTQGLSWSDGESPMGMVNGMMGGDTPINSFVNGHDSTGTGASSSPTMVGSSTGATMGGNQERERGWWIEKAFLPAEPVNAFGIPESTMRVLEVCFSN</sequence>
<evidence type="ECO:0000313" key="3">
    <source>
        <dbReference type="Proteomes" id="UP000054248"/>
    </source>
</evidence>
<accession>A0A0C3Q6J3</accession>
<feature type="region of interest" description="Disordered" evidence="1">
    <location>
        <begin position="189"/>
        <end position="208"/>
    </location>
</feature>
<evidence type="ECO:0000256" key="1">
    <source>
        <dbReference type="SAM" id="MobiDB-lite"/>
    </source>
</evidence>
<keyword evidence="3" id="KW-1185">Reference proteome</keyword>
<dbReference type="AlphaFoldDB" id="A0A0C3Q6J3"/>